<evidence type="ECO:0000313" key="1">
    <source>
        <dbReference type="EMBL" id="MBA0784288.1"/>
    </source>
</evidence>
<name>A0A7J9FGH2_9ROSI</name>
<dbReference type="AlphaFoldDB" id="A0A7J9FGH2"/>
<proteinExistence type="predicted"/>
<sequence>MNVEALKMLNKNNKLRIEWVDLSTIIVLFSHLPGLDPVGALRKIEVKAVCVTPLTRDRCRNRARGIT</sequence>
<gene>
    <name evidence="1" type="ORF">Gotri_001876</name>
</gene>
<organism evidence="1 2">
    <name type="scientific">Gossypium trilobum</name>
    <dbReference type="NCBI Taxonomy" id="34281"/>
    <lineage>
        <taxon>Eukaryota</taxon>
        <taxon>Viridiplantae</taxon>
        <taxon>Streptophyta</taxon>
        <taxon>Embryophyta</taxon>
        <taxon>Tracheophyta</taxon>
        <taxon>Spermatophyta</taxon>
        <taxon>Magnoliopsida</taxon>
        <taxon>eudicotyledons</taxon>
        <taxon>Gunneridae</taxon>
        <taxon>Pentapetalae</taxon>
        <taxon>rosids</taxon>
        <taxon>malvids</taxon>
        <taxon>Malvales</taxon>
        <taxon>Malvaceae</taxon>
        <taxon>Malvoideae</taxon>
        <taxon>Gossypium</taxon>
    </lineage>
</organism>
<dbReference type="EMBL" id="JABEZW010000013">
    <property type="protein sequence ID" value="MBA0784288.1"/>
    <property type="molecule type" value="Genomic_DNA"/>
</dbReference>
<dbReference type="Proteomes" id="UP000593568">
    <property type="component" value="Unassembled WGS sequence"/>
</dbReference>
<protein>
    <submittedName>
        <fullName evidence="1">Uncharacterized protein</fullName>
    </submittedName>
</protein>
<keyword evidence="2" id="KW-1185">Reference proteome</keyword>
<comment type="caution">
    <text evidence="1">The sequence shown here is derived from an EMBL/GenBank/DDBJ whole genome shotgun (WGS) entry which is preliminary data.</text>
</comment>
<reference evidence="1 2" key="1">
    <citation type="journal article" date="2019" name="Genome Biol. Evol.">
        <title>Insights into the evolution of the New World diploid cottons (Gossypium, subgenus Houzingenia) based on genome sequencing.</title>
        <authorList>
            <person name="Grover C.E."/>
            <person name="Arick M.A. 2nd"/>
            <person name="Thrash A."/>
            <person name="Conover J.L."/>
            <person name="Sanders W.S."/>
            <person name="Peterson D.G."/>
            <person name="Frelichowski J.E."/>
            <person name="Scheffler J.A."/>
            <person name="Scheffler B.E."/>
            <person name="Wendel J.F."/>
        </authorList>
    </citation>
    <scope>NUCLEOTIDE SEQUENCE [LARGE SCALE GENOMIC DNA]</scope>
    <source>
        <strain evidence="1">8</strain>
        <tissue evidence="1">Leaf</tissue>
    </source>
</reference>
<accession>A0A7J9FGH2</accession>
<evidence type="ECO:0000313" key="2">
    <source>
        <dbReference type="Proteomes" id="UP000593568"/>
    </source>
</evidence>